<dbReference type="Pfam" id="PF05392">
    <property type="entry name" value="COX7B"/>
    <property type="match status" value="1"/>
</dbReference>
<dbReference type="Gene3D" id="4.10.51.10">
    <property type="entry name" value="Cytochrome C Oxidase, chain K"/>
    <property type="match status" value="1"/>
</dbReference>
<keyword evidence="9 12" id="KW-0472">Membrane</keyword>
<evidence type="ECO:0000313" key="14">
    <source>
        <dbReference type="Proteomes" id="UP000472262"/>
    </source>
</evidence>
<keyword evidence="6" id="KW-0809">Transit peptide</keyword>
<evidence type="ECO:0000256" key="8">
    <source>
        <dbReference type="ARBA" id="ARBA00023128"/>
    </source>
</evidence>
<organism evidence="13 14">
    <name type="scientific">Sinocyclocheilus grahami</name>
    <name type="common">Dianchi golden-line fish</name>
    <name type="synonym">Barbus grahami</name>
    <dbReference type="NCBI Taxonomy" id="75366"/>
    <lineage>
        <taxon>Eukaryota</taxon>
        <taxon>Metazoa</taxon>
        <taxon>Chordata</taxon>
        <taxon>Craniata</taxon>
        <taxon>Vertebrata</taxon>
        <taxon>Euteleostomi</taxon>
        <taxon>Actinopterygii</taxon>
        <taxon>Neopterygii</taxon>
        <taxon>Teleostei</taxon>
        <taxon>Ostariophysi</taxon>
        <taxon>Cypriniformes</taxon>
        <taxon>Cyprinidae</taxon>
        <taxon>Cyprininae</taxon>
        <taxon>Sinocyclocheilus</taxon>
    </lineage>
</organism>
<feature type="transmembrane region" description="Helical" evidence="12">
    <location>
        <begin position="82"/>
        <end position="101"/>
    </location>
</feature>
<protein>
    <recommendedName>
        <fullName evidence="10">Cytochrome c oxidase subunit 7B, mitochondrial</fullName>
    </recommendedName>
    <alternativeName>
        <fullName evidence="11">Cytochrome c oxidase polypeptide VIIb</fullName>
    </alternativeName>
</protein>
<dbReference type="OMA" id="CIQLPIA"/>
<reference evidence="13" key="2">
    <citation type="submission" date="2025-09" db="UniProtKB">
        <authorList>
            <consortium name="Ensembl"/>
        </authorList>
    </citation>
    <scope>IDENTIFICATION</scope>
</reference>
<name>A0A672RWU1_SINGR</name>
<evidence type="ECO:0000256" key="7">
    <source>
        <dbReference type="ARBA" id="ARBA00022989"/>
    </source>
</evidence>
<dbReference type="AlphaFoldDB" id="A0A672RWU1"/>
<evidence type="ECO:0000256" key="9">
    <source>
        <dbReference type="ARBA" id="ARBA00023136"/>
    </source>
</evidence>
<proteinExistence type="inferred from homology"/>
<sequence length="125" mass="14251">IRTHASRWRPEYPIRSPRVHSFPRCHFVSAIQFKGISASSRLYRDITMYRFAKAVLNLSGQSARQVAVRQKSDLSREFHAKYGLPLLIAGVTFCTAVWAYVSTSTGITWNLSPVGKVQPKPWQEE</sequence>
<keyword evidence="14" id="KW-1185">Reference proteome</keyword>
<comment type="subcellular location">
    <subcellularLocation>
        <location evidence="1">Mitochondrion inner membrane</location>
        <topology evidence="1">Single-pass membrane protein</topology>
    </subcellularLocation>
</comment>
<evidence type="ECO:0000313" key="13">
    <source>
        <dbReference type="Ensembl" id="ENSSGRP00000093282.1"/>
    </source>
</evidence>
<keyword evidence="4 12" id="KW-0812">Transmembrane</keyword>
<dbReference type="UniPathway" id="UPA00705"/>
<dbReference type="InParanoid" id="A0A672RWU1"/>
<dbReference type="PANTHER" id="PTHR16716">
    <property type="entry name" value="CYTOCHROME C OXIDASE SUBUNIT 7B, MITOCHONDRIAL"/>
    <property type="match status" value="1"/>
</dbReference>
<evidence type="ECO:0000256" key="11">
    <source>
        <dbReference type="ARBA" id="ARBA00041642"/>
    </source>
</evidence>
<keyword evidence="7 12" id="KW-1133">Transmembrane helix</keyword>
<evidence type="ECO:0000256" key="4">
    <source>
        <dbReference type="ARBA" id="ARBA00022692"/>
    </source>
</evidence>
<dbReference type="PANTHER" id="PTHR16716:SF0">
    <property type="entry name" value="CYTOCHROME C OXIDASE SUBUNIT 7B, MITOCHONDRIAL"/>
    <property type="match status" value="1"/>
</dbReference>
<dbReference type="Proteomes" id="UP000472262">
    <property type="component" value="Unassembled WGS sequence"/>
</dbReference>
<dbReference type="SUPFAM" id="SSF81423">
    <property type="entry name" value="Mitochondrial cytochrome c oxidase subunit VIIb"/>
    <property type="match status" value="1"/>
</dbReference>
<dbReference type="GO" id="GO:0005743">
    <property type="term" value="C:mitochondrial inner membrane"/>
    <property type="evidence" value="ECO:0007669"/>
    <property type="project" value="UniProtKB-SubCell"/>
</dbReference>
<evidence type="ECO:0000256" key="1">
    <source>
        <dbReference type="ARBA" id="ARBA00004434"/>
    </source>
</evidence>
<evidence type="ECO:0000256" key="6">
    <source>
        <dbReference type="ARBA" id="ARBA00022946"/>
    </source>
</evidence>
<dbReference type="GO" id="GO:0006123">
    <property type="term" value="P:mitochondrial electron transport, cytochrome c to oxygen"/>
    <property type="evidence" value="ECO:0007669"/>
    <property type="project" value="InterPro"/>
</dbReference>
<reference evidence="13" key="1">
    <citation type="submission" date="2025-08" db="UniProtKB">
        <authorList>
            <consortium name="Ensembl"/>
        </authorList>
    </citation>
    <scope>IDENTIFICATION</scope>
</reference>
<keyword evidence="5" id="KW-0999">Mitochondrion inner membrane</keyword>
<dbReference type="InterPro" id="IPR023272">
    <property type="entry name" value="Cyt_c_oxidase_suVIIB_dom_sf"/>
</dbReference>
<evidence type="ECO:0000256" key="5">
    <source>
        <dbReference type="ARBA" id="ARBA00022792"/>
    </source>
</evidence>
<dbReference type="InterPro" id="IPR008433">
    <property type="entry name" value="Cyt_c_oxidase_suVIIB"/>
</dbReference>
<accession>A0A672RWU1</accession>
<dbReference type="Ensembl" id="ENSSGRT00000099278.1">
    <property type="protein sequence ID" value="ENSSGRP00000093282.1"/>
    <property type="gene ID" value="ENSSGRG00000046717.1"/>
</dbReference>
<evidence type="ECO:0000256" key="12">
    <source>
        <dbReference type="SAM" id="Phobius"/>
    </source>
</evidence>
<comment type="similarity">
    <text evidence="3">Belongs to the cytochrome c oxidase VIIb family.</text>
</comment>
<evidence type="ECO:0000256" key="2">
    <source>
        <dbReference type="ARBA" id="ARBA00004673"/>
    </source>
</evidence>
<evidence type="ECO:0000256" key="10">
    <source>
        <dbReference type="ARBA" id="ARBA00040623"/>
    </source>
</evidence>
<comment type="pathway">
    <text evidence="2">Energy metabolism; oxidative phosphorylation.</text>
</comment>
<evidence type="ECO:0000256" key="3">
    <source>
        <dbReference type="ARBA" id="ARBA00007351"/>
    </source>
</evidence>
<keyword evidence="8" id="KW-0496">Mitochondrion</keyword>